<keyword evidence="2" id="KW-0521">NADP</keyword>
<feature type="domain" description="NAD-dependent epimerase/dehydratase" evidence="6">
    <location>
        <begin position="17"/>
        <end position="264"/>
    </location>
</feature>
<dbReference type="InterPro" id="IPR001509">
    <property type="entry name" value="Epimerase_deHydtase"/>
</dbReference>
<keyword evidence="8" id="KW-1185">Reference proteome</keyword>
<reference evidence="7 8" key="1">
    <citation type="submission" date="2021-05" db="EMBL/GenBank/DDBJ databases">
        <title>Genome Assembly of Synthetic Allotetraploid Brassica napus Reveals Homoeologous Exchanges between Subgenomes.</title>
        <authorList>
            <person name="Davis J.T."/>
        </authorList>
    </citation>
    <scope>NUCLEOTIDE SEQUENCE [LARGE SCALE GENOMIC DNA]</scope>
    <source>
        <strain evidence="8">cv. Da-Ae</strain>
        <tissue evidence="7">Seedling</tissue>
    </source>
</reference>
<evidence type="ECO:0000313" key="8">
    <source>
        <dbReference type="Proteomes" id="UP000824890"/>
    </source>
</evidence>
<evidence type="ECO:0000259" key="6">
    <source>
        <dbReference type="Pfam" id="PF01370"/>
    </source>
</evidence>
<evidence type="ECO:0000313" key="7">
    <source>
        <dbReference type="EMBL" id="KAH0936467.1"/>
    </source>
</evidence>
<dbReference type="CDD" id="cd08958">
    <property type="entry name" value="FR_SDR_e"/>
    <property type="match status" value="1"/>
</dbReference>
<dbReference type="InterPro" id="IPR036291">
    <property type="entry name" value="NAD(P)-bd_dom_sf"/>
</dbReference>
<keyword evidence="3" id="KW-0560">Oxidoreductase</keyword>
<accession>A0ABQ8E4C3</accession>
<dbReference type="InterPro" id="IPR050425">
    <property type="entry name" value="NAD(P)_dehydrat-like"/>
</dbReference>
<dbReference type="PANTHER" id="PTHR10366:SF288">
    <property type="entry name" value="ANTHOCYANIDIN REDUCTASE"/>
    <property type="match status" value="1"/>
</dbReference>
<dbReference type="Proteomes" id="UP000824890">
    <property type="component" value="Unassembled WGS sequence"/>
</dbReference>
<sequence length="347" mass="38486">MATVDQTAVTTGTKKACVIGGTGNLASILIKHLLQSGYKVNTTVRDPENEKKMAHLKVLQQLGDLKIFKADLTDEGSFTSPISGCEYVFHVATPISFTSQDPEVKKDMIKPAVQGVINVLKSCLKSNSIKRVIYTSSAAAVSINNLSEPGLVMTEENWSDVDFLTKEKPFNWGYPVSKTLAEKEAYKFAEENKIDLVTVVPALIAGNSLLSDPPSSLSLSMSLITGKEMHLSGLKEMQKLSGSISFIHVDDLARAHMFLAEKETASGRYICCYYNTNVPEIADFLRRRYTKYNVLSEFEECLSSAKLTLSSEKLIKEGFRFEYGISEMYDEMTEYFESKGLIKPKVS</sequence>
<gene>
    <name evidence="7" type="ORF">HID58_013584</name>
</gene>
<dbReference type="Pfam" id="PF01370">
    <property type="entry name" value="Epimerase"/>
    <property type="match status" value="1"/>
</dbReference>
<comment type="similarity">
    <text evidence="5">Belongs to the NAD(P)-dependent epimerase/dehydratase family. Dihydroflavonol-4-reductase subfamily.</text>
</comment>
<keyword evidence="4" id="KW-0284">Flavonoid biosynthesis</keyword>
<comment type="caution">
    <text evidence="7">The sequence shown here is derived from an EMBL/GenBank/DDBJ whole genome shotgun (WGS) entry which is preliminary data.</text>
</comment>
<proteinExistence type="inferred from homology"/>
<dbReference type="Gene3D" id="3.40.50.720">
    <property type="entry name" value="NAD(P)-binding Rossmann-like Domain"/>
    <property type="match status" value="1"/>
</dbReference>
<organism evidence="7 8">
    <name type="scientific">Brassica napus</name>
    <name type="common">Rape</name>
    <dbReference type="NCBI Taxonomy" id="3708"/>
    <lineage>
        <taxon>Eukaryota</taxon>
        <taxon>Viridiplantae</taxon>
        <taxon>Streptophyta</taxon>
        <taxon>Embryophyta</taxon>
        <taxon>Tracheophyta</taxon>
        <taxon>Spermatophyta</taxon>
        <taxon>Magnoliopsida</taxon>
        <taxon>eudicotyledons</taxon>
        <taxon>Gunneridae</taxon>
        <taxon>Pentapetalae</taxon>
        <taxon>rosids</taxon>
        <taxon>malvids</taxon>
        <taxon>Brassicales</taxon>
        <taxon>Brassicaceae</taxon>
        <taxon>Brassiceae</taxon>
        <taxon>Brassica</taxon>
    </lineage>
</organism>
<dbReference type="PANTHER" id="PTHR10366">
    <property type="entry name" value="NAD DEPENDENT EPIMERASE/DEHYDRATASE"/>
    <property type="match status" value="1"/>
</dbReference>
<dbReference type="SUPFAM" id="SSF51735">
    <property type="entry name" value="NAD(P)-binding Rossmann-fold domains"/>
    <property type="match status" value="1"/>
</dbReference>
<evidence type="ECO:0000256" key="3">
    <source>
        <dbReference type="ARBA" id="ARBA00023002"/>
    </source>
</evidence>
<evidence type="ECO:0000256" key="1">
    <source>
        <dbReference type="ARBA" id="ARBA00004966"/>
    </source>
</evidence>
<dbReference type="EMBL" id="JAGKQM010000003">
    <property type="protein sequence ID" value="KAH0936467.1"/>
    <property type="molecule type" value="Genomic_DNA"/>
</dbReference>
<protein>
    <recommendedName>
        <fullName evidence="6">NAD-dependent epimerase/dehydratase domain-containing protein</fullName>
    </recommendedName>
</protein>
<evidence type="ECO:0000256" key="2">
    <source>
        <dbReference type="ARBA" id="ARBA00022857"/>
    </source>
</evidence>
<name>A0ABQ8E4C3_BRANA</name>
<evidence type="ECO:0000256" key="4">
    <source>
        <dbReference type="ARBA" id="ARBA00023241"/>
    </source>
</evidence>
<comment type="pathway">
    <text evidence="1">Secondary metabolite biosynthesis; flavonoid biosynthesis.</text>
</comment>
<evidence type="ECO:0000256" key="5">
    <source>
        <dbReference type="ARBA" id="ARBA00023445"/>
    </source>
</evidence>